<reference evidence="3 4" key="1">
    <citation type="submission" date="2019-03" db="EMBL/GenBank/DDBJ databases">
        <title>Genomic Encyclopedia of Type Strains, Phase IV (KMG-IV): sequencing the most valuable type-strain genomes for metagenomic binning, comparative biology and taxonomic classification.</title>
        <authorList>
            <person name="Goeker M."/>
        </authorList>
    </citation>
    <scope>NUCLEOTIDE SEQUENCE [LARGE SCALE GENOMIC DNA]</scope>
    <source>
        <strain evidence="3 4">DSM 103428</strain>
    </source>
</reference>
<gene>
    <name evidence="3" type="ORF">C7378_2760</name>
</gene>
<accession>A0A4R1L4S4</accession>
<dbReference type="EMBL" id="SMGK01000004">
    <property type="protein sequence ID" value="TCK72127.1"/>
    <property type="molecule type" value="Genomic_DNA"/>
</dbReference>
<keyword evidence="4" id="KW-1185">Reference proteome</keyword>
<evidence type="ECO:0000313" key="4">
    <source>
        <dbReference type="Proteomes" id="UP000295210"/>
    </source>
</evidence>
<evidence type="ECO:0000259" key="2">
    <source>
        <dbReference type="Pfam" id="PF18914"/>
    </source>
</evidence>
<feature type="chain" id="PRO_5020601960" description="DUF5666 domain-containing protein" evidence="1">
    <location>
        <begin position="23"/>
        <end position="466"/>
    </location>
</feature>
<comment type="caution">
    <text evidence="3">The sequence shown here is derived from an EMBL/GenBank/DDBJ whole genome shotgun (WGS) entry which is preliminary data.</text>
</comment>
<feature type="signal peptide" evidence="1">
    <location>
        <begin position="1"/>
        <end position="22"/>
    </location>
</feature>
<feature type="domain" description="DUF5666" evidence="2">
    <location>
        <begin position="32"/>
        <end position="108"/>
    </location>
</feature>
<dbReference type="Proteomes" id="UP000295210">
    <property type="component" value="Unassembled WGS sequence"/>
</dbReference>
<dbReference type="Pfam" id="PF18914">
    <property type="entry name" value="DUF5666"/>
    <property type="match status" value="1"/>
</dbReference>
<dbReference type="AlphaFoldDB" id="A0A4R1L4S4"/>
<keyword evidence="1" id="KW-0732">Signal</keyword>
<proteinExistence type="predicted"/>
<evidence type="ECO:0000256" key="1">
    <source>
        <dbReference type="SAM" id="SignalP"/>
    </source>
</evidence>
<protein>
    <recommendedName>
        <fullName evidence="2">DUF5666 domain-containing protein</fullName>
    </recommendedName>
</protein>
<sequence>MANRFPLSALLVFLCLAIPVSAQDEDQLPNFTGYVTSIHSAEEIEVNLHPVRLTEATAYSLPDNGEGAQGARIEQRKSGPPFLRRGTEVTVYGRVDKKSHEFLASKVEIHATAPRHINGAAIEDRAPQLVVQNGHLSGTIYADGNAIRVTPATVLNLLPTGEELTTLDPHVQIRYTAELHANGQVIATKVNFMRLDLGEKEHHFQQSSDFHIQDPDYDHHQYGRVKFLLHSIRILPDLALQKRVAAVGNKLIPEWQKNLPDNDPAKISFHFIVLEANKTFPVTTLDQAGTILIPANVLARLNNEAQLACLLSADIAVVLERYIYSNLSTARSQEAINVAMMPFMLEGSALAMVATNGLYQHNYWVPLTESAYRVGLHYVIDAGYDPREAPVAMLRLSAKHPEKFQSDPLKQFPLLPNYLEGVLSRNYDAADFAGLKTREAEYQEVLAMLRTADSKAAKIIHQESGN</sequence>
<dbReference type="InterPro" id="IPR043724">
    <property type="entry name" value="DUF5666"/>
</dbReference>
<evidence type="ECO:0000313" key="3">
    <source>
        <dbReference type="EMBL" id="TCK72127.1"/>
    </source>
</evidence>
<name>A0A4R1L4S4_9BACT</name>
<organism evidence="3 4">
    <name type="scientific">Acidipila rosea</name>
    <dbReference type="NCBI Taxonomy" id="768535"/>
    <lineage>
        <taxon>Bacteria</taxon>
        <taxon>Pseudomonadati</taxon>
        <taxon>Acidobacteriota</taxon>
        <taxon>Terriglobia</taxon>
        <taxon>Terriglobales</taxon>
        <taxon>Acidobacteriaceae</taxon>
        <taxon>Acidipila</taxon>
    </lineage>
</organism>